<keyword evidence="1" id="KW-0472">Membrane</keyword>
<dbReference type="OrthoDB" id="1441668at2"/>
<keyword evidence="3" id="KW-1185">Reference proteome</keyword>
<evidence type="ECO:0000313" key="2">
    <source>
        <dbReference type="EMBL" id="PQJ15332.1"/>
    </source>
</evidence>
<proteinExistence type="predicted"/>
<keyword evidence="1" id="KW-0812">Transmembrane</keyword>
<evidence type="ECO:0000313" key="3">
    <source>
        <dbReference type="Proteomes" id="UP000239366"/>
    </source>
</evidence>
<feature type="transmembrane region" description="Helical" evidence="1">
    <location>
        <begin position="5"/>
        <end position="23"/>
    </location>
</feature>
<dbReference type="Proteomes" id="UP000239366">
    <property type="component" value="Unassembled WGS sequence"/>
</dbReference>
<dbReference type="AlphaFoldDB" id="A0A2S7T5X7"/>
<accession>A0A2S7T5X7</accession>
<dbReference type="RefSeq" id="WP_105000986.1">
    <property type="nucleotide sequence ID" value="NZ_MQVX01000001.1"/>
</dbReference>
<comment type="caution">
    <text evidence="2">The sequence shown here is derived from an EMBL/GenBank/DDBJ whole genome shotgun (WGS) entry which is preliminary data.</text>
</comment>
<gene>
    <name evidence="2" type="ORF">BST99_05905</name>
</gene>
<keyword evidence="1" id="KW-1133">Transmembrane helix</keyword>
<evidence type="ECO:0000256" key="1">
    <source>
        <dbReference type="SAM" id="Phobius"/>
    </source>
</evidence>
<organism evidence="2 3">
    <name type="scientific">Aureicoccus marinus</name>
    <dbReference type="NCBI Taxonomy" id="754435"/>
    <lineage>
        <taxon>Bacteria</taxon>
        <taxon>Pseudomonadati</taxon>
        <taxon>Bacteroidota</taxon>
        <taxon>Flavobacteriia</taxon>
        <taxon>Flavobacteriales</taxon>
        <taxon>Flavobacteriaceae</taxon>
        <taxon>Aureicoccus</taxon>
    </lineage>
</organism>
<dbReference type="EMBL" id="MQVX01000001">
    <property type="protein sequence ID" value="PQJ15332.1"/>
    <property type="molecule type" value="Genomic_DNA"/>
</dbReference>
<protein>
    <submittedName>
        <fullName evidence="2">Uncharacterized protein</fullName>
    </submittedName>
</protein>
<reference evidence="3" key="1">
    <citation type="submission" date="2016-11" db="EMBL/GenBank/DDBJ databases">
        <title>Trade-off between light-utilization and light-protection in marine flavobacteria.</title>
        <authorList>
            <person name="Kumagai Y."/>
            <person name="Yoshizawa S."/>
            <person name="Kogure K."/>
        </authorList>
    </citation>
    <scope>NUCLEOTIDE SEQUENCE [LARGE SCALE GENOMIC DNA]</scope>
    <source>
        <strain evidence="3">SG-18</strain>
    </source>
</reference>
<name>A0A2S7T5X7_9FLAO</name>
<sequence>MNKRGIIKVLIVAVMVVPVWLFFSPNNSVPSQEYFTNTPPQKLFFHFKSGGNLNYNSAEIKNPVLVDDSNGLDLILEQFKLLEYDYYAPHRGKVDYSVYINFEVYEKSKFNIKMSRIDDDYVFFFKKGKFRNKTLAEEIIRMLNISYTESDKDTASSSH</sequence>